<keyword evidence="2" id="KW-1185">Reference proteome</keyword>
<dbReference type="AlphaFoldDB" id="A0A1J1ILX6"/>
<sequence>MKIFSRRHLRYCERETKNKRRKHLKYKKILEIVVDILVFGKSALKQKGLIPKYKTIKLK</sequence>
<protein>
    <submittedName>
        <fullName evidence="1">CLUMA_CG014842, isoform A</fullName>
    </submittedName>
</protein>
<dbReference type="EMBL" id="CVRI01000055">
    <property type="protein sequence ID" value="CRL01245.1"/>
    <property type="molecule type" value="Genomic_DNA"/>
</dbReference>
<accession>A0A1J1ILX6</accession>
<evidence type="ECO:0000313" key="1">
    <source>
        <dbReference type="EMBL" id="CRL01245.1"/>
    </source>
</evidence>
<dbReference type="Proteomes" id="UP000183832">
    <property type="component" value="Unassembled WGS sequence"/>
</dbReference>
<proteinExistence type="predicted"/>
<reference evidence="1 2" key="1">
    <citation type="submission" date="2015-04" db="EMBL/GenBank/DDBJ databases">
        <authorList>
            <person name="Syromyatnikov M.Y."/>
            <person name="Popov V.N."/>
        </authorList>
    </citation>
    <scope>NUCLEOTIDE SEQUENCE [LARGE SCALE GENOMIC DNA]</scope>
</reference>
<organism evidence="1 2">
    <name type="scientific">Clunio marinus</name>
    <dbReference type="NCBI Taxonomy" id="568069"/>
    <lineage>
        <taxon>Eukaryota</taxon>
        <taxon>Metazoa</taxon>
        <taxon>Ecdysozoa</taxon>
        <taxon>Arthropoda</taxon>
        <taxon>Hexapoda</taxon>
        <taxon>Insecta</taxon>
        <taxon>Pterygota</taxon>
        <taxon>Neoptera</taxon>
        <taxon>Endopterygota</taxon>
        <taxon>Diptera</taxon>
        <taxon>Nematocera</taxon>
        <taxon>Chironomoidea</taxon>
        <taxon>Chironomidae</taxon>
        <taxon>Clunio</taxon>
    </lineage>
</organism>
<gene>
    <name evidence="1" type="ORF">CLUMA_CG014842</name>
</gene>
<name>A0A1J1ILX6_9DIPT</name>
<evidence type="ECO:0000313" key="2">
    <source>
        <dbReference type="Proteomes" id="UP000183832"/>
    </source>
</evidence>